<reference evidence="3" key="1">
    <citation type="submission" date="2022-12" db="EMBL/GenBank/DDBJ databases">
        <authorList>
            <person name="Webb A."/>
        </authorList>
    </citation>
    <scope>NUCLEOTIDE SEQUENCE</scope>
    <source>
        <strain evidence="3">Pd1</strain>
    </source>
</reference>
<dbReference type="SUPFAM" id="SSF50729">
    <property type="entry name" value="PH domain-like"/>
    <property type="match status" value="1"/>
</dbReference>
<dbReference type="InterPro" id="IPR050865">
    <property type="entry name" value="BEACH_Domain"/>
</dbReference>
<dbReference type="GO" id="GO:0016020">
    <property type="term" value="C:membrane"/>
    <property type="evidence" value="ECO:0007669"/>
    <property type="project" value="TreeGrafter"/>
</dbReference>
<dbReference type="InterPro" id="IPR023362">
    <property type="entry name" value="PH-BEACH_dom"/>
</dbReference>
<dbReference type="Proteomes" id="UP001162029">
    <property type="component" value="Unassembled WGS sequence"/>
</dbReference>
<evidence type="ECO:0000313" key="4">
    <source>
        <dbReference type="Proteomes" id="UP001162029"/>
    </source>
</evidence>
<organism evidence="3 4">
    <name type="scientific">Peronospora destructor</name>
    <dbReference type="NCBI Taxonomy" id="86335"/>
    <lineage>
        <taxon>Eukaryota</taxon>
        <taxon>Sar</taxon>
        <taxon>Stramenopiles</taxon>
        <taxon>Oomycota</taxon>
        <taxon>Peronosporomycetes</taxon>
        <taxon>Peronosporales</taxon>
        <taxon>Peronosporaceae</taxon>
        <taxon>Peronospora</taxon>
    </lineage>
</organism>
<dbReference type="GO" id="GO:0005829">
    <property type="term" value="C:cytosol"/>
    <property type="evidence" value="ECO:0007669"/>
    <property type="project" value="TreeGrafter"/>
</dbReference>
<feature type="region of interest" description="Disordered" evidence="1">
    <location>
        <begin position="825"/>
        <end position="859"/>
    </location>
</feature>
<dbReference type="Gene3D" id="2.30.29.30">
    <property type="entry name" value="Pleckstrin-homology domain (PH domain)/Phosphotyrosine-binding domain (PTB)"/>
    <property type="match status" value="1"/>
</dbReference>
<dbReference type="Pfam" id="PF14844">
    <property type="entry name" value="PH_BEACH"/>
    <property type="match status" value="1"/>
</dbReference>
<evidence type="ECO:0000313" key="3">
    <source>
        <dbReference type="EMBL" id="CAI5733026.1"/>
    </source>
</evidence>
<keyword evidence="4" id="KW-1185">Reference proteome</keyword>
<proteinExistence type="predicted"/>
<feature type="region of interest" description="Disordered" evidence="1">
    <location>
        <begin position="891"/>
        <end position="926"/>
    </location>
</feature>
<evidence type="ECO:0000259" key="2">
    <source>
        <dbReference type="PROSITE" id="PS51783"/>
    </source>
</evidence>
<dbReference type="PANTHER" id="PTHR13743:SF112">
    <property type="entry name" value="BEACH DOMAIN-CONTAINING PROTEIN"/>
    <property type="match status" value="1"/>
</dbReference>
<feature type="compositionally biased region" description="Acidic residues" evidence="1">
    <location>
        <begin position="898"/>
        <end position="918"/>
    </location>
</feature>
<dbReference type="InterPro" id="IPR011993">
    <property type="entry name" value="PH-like_dom_sf"/>
</dbReference>
<feature type="domain" description="BEACH-type PH" evidence="2">
    <location>
        <begin position="1118"/>
        <end position="1218"/>
    </location>
</feature>
<comment type="caution">
    <text evidence="3">The sequence shown here is derived from an EMBL/GenBank/DDBJ whole genome shotgun (WGS) entry which is preliminary data.</text>
</comment>
<evidence type="ECO:0000256" key="1">
    <source>
        <dbReference type="SAM" id="MobiDB-lite"/>
    </source>
</evidence>
<dbReference type="PROSITE" id="PS51783">
    <property type="entry name" value="PH_BEACH"/>
    <property type="match status" value="1"/>
</dbReference>
<name>A0AAV0UCW3_9STRA</name>
<dbReference type="PANTHER" id="PTHR13743">
    <property type="entry name" value="BEIGE/BEACH-RELATED"/>
    <property type="match status" value="1"/>
</dbReference>
<dbReference type="EMBL" id="CANTFM010000987">
    <property type="protein sequence ID" value="CAI5733026.1"/>
    <property type="molecule type" value="Genomic_DNA"/>
</dbReference>
<gene>
    <name evidence="3" type="ORF">PDE001_LOCUS5277</name>
</gene>
<protein>
    <recommendedName>
        <fullName evidence="2">BEACH-type PH domain-containing protein</fullName>
    </recommendedName>
</protein>
<accession>A0AAV0UCW3</accession>
<dbReference type="AlphaFoldDB" id="A0AAV0UCW3"/>
<feature type="region of interest" description="Disordered" evidence="1">
    <location>
        <begin position="499"/>
        <end position="521"/>
    </location>
</feature>
<dbReference type="GO" id="GO:0008104">
    <property type="term" value="P:intracellular protein localization"/>
    <property type="evidence" value="ECO:0007669"/>
    <property type="project" value="TreeGrafter"/>
</dbReference>
<dbReference type="GO" id="GO:0019901">
    <property type="term" value="F:protein kinase binding"/>
    <property type="evidence" value="ECO:0007669"/>
    <property type="project" value="TreeGrafter"/>
</dbReference>
<sequence>MMVTDADIVEILRYLTLNPASTEPRKDEVGLPTRQLRLTTNIFKLSMGTVRILWKPMLSANYNVRVAALRLFELYTSEKVVLHKSDMLMLYSSFKAHTLTGDIADLLLDIVIGRKSLPQGNSRTSAEVRTGSFARMMFIPLVLLSLIHNANFDIQAVILTEIRIQLASPTMGDSVKEAIRSWPSWLSRLRALTRGASVAAADVSSDIETTRENSSKESAELNEACSILSSDFVSAFAKLDALHVIAEPKDVSGCDFALSLLQNRSQGEAVTITIIAMVIKYFPQRWCDLVGKLANQIIVDIIVYCILHVKNGWMHFLEFYFCHCRAPPDFCSLAAVICEQLVRQATQKALVDHFEIIQENLCQVAAIVSQSSLVATKTAETLTVNDVVLSQDQQSGLTRNAFELWQLVLPHLNQINWDALVDTLIQSVDYGSGDPYEETAIFTHLVAPRSRTLFWALQTTIHHTVLAQTSNTNNVELSRKFCNVLERLQLIGSVQVTTTSQRSSESMSPLSGSSSSGTLSLPASGPVLSDMELSLAGMTDALMFFAAIPGSDIEPDRDLIHMYSLDSCFIILEVSLEKRDIETVRLLVKVMVALASTALNLRDPNAKPASTKTLQIMSSTDLTFFNELSQFRELFMLWKLHRENHGTCCDSLIFEVFADHLNAEFIQNWIYIMEHHTMEFNPYLIQQHATSQAELLGEELQQCENMWKDITDENEVAEVAGASGQGMTDKSRLVELKLSAENFASNVHKLLARSSRKSVSPSLFSNDGVTSVPVAEEFDTLHDVNSGNGIVCKVDFRENNFRMRIRLKKVPKDYRTRNLSREYPASSLADAESKESGRRLDRRYRGSTKGGLVDLESSRRSDAESDYNDFLADAQMRGAIIRSLSNSGEGGSAYSGVFDDDDLEGEDTGLYDAQEEDDRPQFSDESQLEDTEVKLAAHNHSAKVTPSSHVKAAASDQSSVLATSIDILGKAEKAVVTSASASSPSPMASPPFNGYSLGTSVLNMVGGVADYFQNSVNDAKDAAEYGVDTLYTTKDAVSEEAQALMNEVSLYTQGRNVLPAESLRPAISSLDVTSSLLKRMEFKPVSDELEDRASKLLLSSPTTRDGQQGYGNTVKRANARPEMDLQVKAQLVRHLQIIEGKLFMSSSSVRFVAERVIDEHESVIVEKKAGVPVNQAWRFLFKQRRWKIDDIVNLYRRRYLLKPTALELFIIHSKKLLF</sequence>